<reference evidence="1 2" key="1">
    <citation type="submission" date="2018-06" db="EMBL/GenBank/DDBJ databases">
        <title>Nitrincola tibetense sp. nov., isolated from Lake XuguoCo on Tibetan Plateau.</title>
        <authorList>
            <person name="Xing P."/>
        </authorList>
    </citation>
    <scope>NUCLEOTIDE SEQUENCE [LARGE SCALE GENOMIC DNA]</scope>
    <source>
        <strain evidence="2">xg18</strain>
    </source>
</reference>
<dbReference type="AlphaFoldDB" id="A0A364NJ43"/>
<keyword evidence="2" id="KW-1185">Reference proteome</keyword>
<dbReference type="EMBL" id="QKRX01000015">
    <property type="protein sequence ID" value="RAU16907.1"/>
    <property type="molecule type" value="Genomic_DNA"/>
</dbReference>
<sequence length="67" mass="7367">MILQLADLVARPVGMSVLRLDQPNRAFDTLKAKFFSKDGRENTGKGYADNGLKWHNMVSATALSTSI</sequence>
<organism evidence="1 2">
    <name type="scientific">Nitrincola tibetensis</name>
    <dbReference type="NCBI Taxonomy" id="2219697"/>
    <lineage>
        <taxon>Bacteria</taxon>
        <taxon>Pseudomonadati</taxon>
        <taxon>Pseudomonadota</taxon>
        <taxon>Gammaproteobacteria</taxon>
        <taxon>Oceanospirillales</taxon>
        <taxon>Oceanospirillaceae</taxon>
        <taxon>Nitrincola</taxon>
    </lineage>
</organism>
<evidence type="ECO:0000313" key="2">
    <source>
        <dbReference type="Proteomes" id="UP000250744"/>
    </source>
</evidence>
<dbReference type="Proteomes" id="UP000250744">
    <property type="component" value="Unassembled WGS sequence"/>
</dbReference>
<gene>
    <name evidence="1" type="ORF">DN062_16065</name>
</gene>
<comment type="caution">
    <text evidence="1">The sequence shown here is derived from an EMBL/GenBank/DDBJ whole genome shotgun (WGS) entry which is preliminary data.</text>
</comment>
<evidence type="ECO:0000313" key="1">
    <source>
        <dbReference type="EMBL" id="RAU16907.1"/>
    </source>
</evidence>
<accession>A0A364NJ43</accession>
<protein>
    <submittedName>
        <fullName evidence="1">Uncharacterized protein</fullName>
    </submittedName>
</protein>
<name>A0A364NJ43_9GAMM</name>
<proteinExistence type="predicted"/>